<reference evidence="10 11" key="1">
    <citation type="journal article" date="2022" name="Nat. Plants">
        <title>Genomes of leafy and leafless Platanthera orchids illuminate the evolution of mycoheterotrophy.</title>
        <authorList>
            <person name="Li M.H."/>
            <person name="Liu K.W."/>
            <person name="Li Z."/>
            <person name="Lu H.C."/>
            <person name="Ye Q.L."/>
            <person name="Zhang D."/>
            <person name="Wang J.Y."/>
            <person name="Li Y.F."/>
            <person name="Zhong Z.M."/>
            <person name="Liu X."/>
            <person name="Yu X."/>
            <person name="Liu D.K."/>
            <person name="Tu X.D."/>
            <person name="Liu B."/>
            <person name="Hao Y."/>
            <person name="Liao X.Y."/>
            <person name="Jiang Y.T."/>
            <person name="Sun W.H."/>
            <person name="Chen J."/>
            <person name="Chen Y.Q."/>
            <person name="Ai Y."/>
            <person name="Zhai J.W."/>
            <person name="Wu S.S."/>
            <person name="Zhou Z."/>
            <person name="Hsiao Y.Y."/>
            <person name="Wu W.L."/>
            <person name="Chen Y.Y."/>
            <person name="Lin Y.F."/>
            <person name="Hsu J.L."/>
            <person name="Li C.Y."/>
            <person name="Wang Z.W."/>
            <person name="Zhao X."/>
            <person name="Zhong W.Y."/>
            <person name="Ma X.K."/>
            <person name="Ma L."/>
            <person name="Huang J."/>
            <person name="Chen G.Z."/>
            <person name="Huang M.Z."/>
            <person name="Huang L."/>
            <person name="Peng D.H."/>
            <person name="Luo Y.B."/>
            <person name="Zou S.Q."/>
            <person name="Chen S.P."/>
            <person name="Lan S."/>
            <person name="Tsai W.C."/>
            <person name="Van de Peer Y."/>
            <person name="Liu Z.J."/>
        </authorList>
    </citation>
    <scope>NUCLEOTIDE SEQUENCE [LARGE SCALE GENOMIC DNA]</scope>
    <source>
        <strain evidence="10">Lor287</strain>
    </source>
</reference>
<feature type="region of interest" description="Disordered" evidence="7">
    <location>
        <begin position="199"/>
        <end position="245"/>
    </location>
</feature>
<dbReference type="SUPFAM" id="SSF46689">
    <property type="entry name" value="Homeodomain-like"/>
    <property type="match status" value="1"/>
</dbReference>
<dbReference type="PROSITE" id="PS50090">
    <property type="entry name" value="MYB_LIKE"/>
    <property type="match status" value="2"/>
</dbReference>
<evidence type="ECO:0000256" key="3">
    <source>
        <dbReference type="ARBA" id="ARBA00023015"/>
    </source>
</evidence>
<keyword evidence="2" id="KW-0677">Repeat</keyword>
<dbReference type="PROSITE" id="PS51294">
    <property type="entry name" value="HTH_MYB"/>
    <property type="match status" value="2"/>
</dbReference>
<name>A0AAP0AXP8_9ASPA</name>
<evidence type="ECO:0000313" key="10">
    <source>
        <dbReference type="EMBL" id="KAK8918694.1"/>
    </source>
</evidence>
<sequence>MAFDAEPMAVDGAPAPPPPPEELVTSPPPLPPPSSPSASIEYIPDPTASHAEGFGRRSVASSGEDRVKGPWSPEEDAILSRLVAKFGPRNWSLIARGVPGRSGKSCRLRWCNQLDPHVKRKPFTEEEDRIIISAHSVHGNKWAVIARLLEGRTDNAIKNHWNSTLRRKCIEIASSSKRVNCEGTEDDRSDFLEKIKGSSEETQSFGDVKPITVGEGRDVSSRESLSHHPEDSANPIGPEFKEPSPTLFRPAARLSAFSPYNPGLSHAARHLPWRSSRCKLLENIRWEHRVPAQCGHGCCGTKSGSSSSSSSDGGEGRRSSSLLGPEFVEFVEPPAILHQEIAAMATELSSIAWLKSGLQTGIYNSSSSCQQINASSSPCTASTC</sequence>
<keyword evidence="3" id="KW-0805">Transcription regulation</keyword>
<feature type="domain" description="Myb-like" evidence="8">
    <location>
        <begin position="115"/>
        <end position="165"/>
    </location>
</feature>
<evidence type="ECO:0000259" key="9">
    <source>
        <dbReference type="PROSITE" id="PS51294"/>
    </source>
</evidence>
<dbReference type="InterPro" id="IPR009057">
    <property type="entry name" value="Homeodomain-like_sf"/>
</dbReference>
<feature type="compositionally biased region" description="Pro residues" evidence="7">
    <location>
        <begin position="14"/>
        <end position="35"/>
    </location>
</feature>
<dbReference type="CDD" id="cd00167">
    <property type="entry name" value="SANT"/>
    <property type="match status" value="2"/>
</dbReference>
<evidence type="ECO:0000256" key="6">
    <source>
        <dbReference type="ARBA" id="ARBA00023242"/>
    </source>
</evidence>
<feature type="domain" description="HTH myb-type" evidence="9">
    <location>
        <begin position="63"/>
        <end position="118"/>
    </location>
</feature>
<dbReference type="Gene3D" id="1.10.10.60">
    <property type="entry name" value="Homeodomain-like"/>
    <property type="match status" value="2"/>
</dbReference>
<dbReference type="EMBL" id="JBBWWQ010000019">
    <property type="protein sequence ID" value="KAK8918694.1"/>
    <property type="molecule type" value="Genomic_DNA"/>
</dbReference>
<dbReference type="InterPro" id="IPR001005">
    <property type="entry name" value="SANT/Myb"/>
</dbReference>
<gene>
    <name evidence="10" type="primary">MYB44</name>
    <name evidence="10" type="ORF">KSP39_PZI021807</name>
</gene>
<evidence type="ECO:0000256" key="4">
    <source>
        <dbReference type="ARBA" id="ARBA00023125"/>
    </source>
</evidence>
<evidence type="ECO:0000256" key="5">
    <source>
        <dbReference type="ARBA" id="ARBA00023163"/>
    </source>
</evidence>
<accession>A0AAP0AXP8</accession>
<dbReference type="Proteomes" id="UP001418222">
    <property type="component" value="Unassembled WGS sequence"/>
</dbReference>
<feature type="region of interest" description="Disordered" evidence="7">
    <location>
        <begin position="1"/>
        <end position="72"/>
    </location>
</feature>
<proteinExistence type="predicted"/>
<keyword evidence="4" id="KW-0238">DNA-binding</keyword>
<feature type="domain" description="HTH myb-type" evidence="9">
    <location>
        <begin position="119"/>
        <end position="169"/>
    </location>
</feature>
<dbReference type="FunFam" id="1.10.10.60:FF:000060">
    <property type="entry name" value="MYB transcription factor"/>
    <property type="match status" value="1"/>
</dbReference>
<dbReference type="SMART" id="SM00717">
    <property type="entry name" value="SANT"/>
    <property type="match status" value="2"/>
</dbReference>
<dbReference type="InterPro" id="IPR050560">
    <property type="entry name" value="MYB_TF"/>
</dbReference>
<keyword evidence="11" id="KW-1185">Reference proteome</keyword>
<dbReference type="PANTHER" id="PTHR45614:SF25">
    <property type="entry name" value="MYB PROTEIN"/>
    <property type="match status" value="1"/>
</dbReference>
<feature type="compositionally biased region" description="Basic and acidic residues" evidence="7">
    <location>
        <begin position="215"/>
        <end position="231"/>
    </location>
</feature>
<keyword evidence="5" id="KW-0804">Transcription</keyword>
<dbReference type="InterPro" id="IPR017930">
    <property type="entry name" value="Myb_dom"/>
</dbReference>
<dbReference type="GO" id="GO:0000978">
    <property type="term" value="F:RNA polymerase II cis-regulatory region sequence-specific DNA binding"/>
    <property type="evidence" value="ECO:0007669"/>
    <property type="project" value="TreeGrafter"/>
</dbReference>
<dbReference type="AlphaFoldDB" id="A0AAP0AXP8"/>
<dbReference type="FunFam" id="1.10.10.60:FF:000344">
    <property type="entry name" value="Transcription factor MYB44"/>
    <property type="match status" value="1"/>
</dbReference>
<evidence type="ECO:0000256" key="2">
    <source>
        <dbReference type="ARBA" id="ARBA00022737"/>
    </source>
</evidence>
<evidence type="ECO:0000256" key="1">
    <source>
        <dbReference type="ARBA" id="ARBA00004123"/>
    </source>
</evidence>
<dbReference type="GO" id="GO:0000981">
    <property type="term" value="F:DNA-binding transcription factor activity, RNA polymerase II-specific"/>
    <property type="evidence" value="ECO:0007669"/>
    <property type="project" value="TreeGrafter"/>
</dbReference>
<comment type="caution">
    <text evidence="10">The sequence shown here is derived from an EMBL/GenBank/DDBJ whole genome shotgun (WGS) entry which is preliminary data.</text>
</comment>
<protein>
    <submittedName>
        <fullName evidence="10">Transcription factor MYB44</fullName>
    </submittedName>
</protein>
<evidence type="ECO:0000313" key="11">
    <source>
        <dbReference type="Proteomes" id="UP001418222"/>
    </source>
</evidence>
<evidence type="ECO:0000259" key="8">
    <source>
        <dbReference type="PROSITE" id="PS50090"/>
    </source>
</evidence>
<keyword evidence="6" id="KW-0539">Nucleus</keyword>
<feature type="domain" description="Myb-like" evidence="8">
    <location>
        <begin position="63"/>
        <end position="114"/>
    </location>
</feature>
<evidence type="ECO:0000256" key="7">
    <source>
        <dbReference type="SAM" id="MobiDB-lite"/>
    </source>
</evidence>
<comment type="subcellular location">
    <subcellularLocation>
        <location evidence="1">Nucleus</location>
    </subcellularLocation>
</comment>
<dbReference type="Pfam" id="PF00249">
    <property type="entry name" value="Myb_DNA-binding"/>
    <property type="match status" value="2"/>
</dbReference>
<organism evidence="10 11">
    <name type="scientific">Platanthera zijinensis</name>
    <dbReference type="NCBI Taxonomy" id="2320716"/>
    <lineage>
        <taxon>Eukaryota</taxon>
        <taxon>Viridiplantae</taxon>
        <taxon>Streptophyta</taxon>
        <taxon>Embryophyta</taxon>
        <taxon>Tracheophyta</taxon>
        <taxon>Spermatophyta</taxon>
        <taxon>Magnoliopsida</taxon>
        <taxon>Liliopsida</taxon>
        <taxon>Asparagales</taxon>
        <taxon>Orchidaceae</taxon>
        <taxon>Orchidoideae</taxon>
        <taxon>Orchideae</taxon>
        <taxon>Orchidinae</taxon>
        <taxon>Platanthera</taxon>
    </lineage>
</organism>
<dbReference type="GO" id="GO:0005634">
    <property type="term" value="C:nucleus"/>
    <property type="evidence" value="ECO:0007669"/>
    <property type="project" value="UniProtKB-SubCell"/>
</dbReference>
<dbReference type="PANTHER" id="PTHR45614">
    <property type="entry name" value="MYB PROTEIN-RELATED"/>
    <property type="match status" value="1"/>
</dbReference>